<evidence type="ECO:0000256" key="1">
    <source>
        <dbReference type="SAM" id="MobiDB-lite"/>
    </source>
</evidence>
<organism evidence="2 3">
    <name type="scientific">Kitasatospora griseola</name>
    <name type="common">Streptomyces griseolosporeus</name>
    <dbReference type="NCBI Taxonomy" id="2064"/>
    <lineage>
        <taxon>Bacteria</taxon>
        <taxon>Bacillati</taxon>
        <taxon>Actinomycetota</taxon>
        <taxon>Actinomycetes</taxon>
        <taxon>Kitasatosporales</taxon>
        <taxon>Streptomycetaceae</taxon>
        <taxon>Kitasatospora</taxon>
    </lineage>
</organism>
<keyword evidence="3" id="KW-1185">Reference proteome</keyword>
<comment type="caution">
    <text evidence="2">The sequence shown here is derived from an EMBL/GenBank/DDBJ whole genome shotgun (WGS) entry which is preliminary data.</text>
</comment>
<evidence type="ECO:0000313" key="3">
    <source>
        <dbReference type="Proteomes" id="UP000032066"/>
    </source>
</evidence>
<reference evidence="2 3" key="1">
    <citation type="submission" date="2015-02" db="EMBL/GenBank/DDBJ databases">
        <title>Draft genome sequence of Kitasatospora griseola MF730-N6, a bafilomycin, terpentecin and satosporin producer.</title>
        <authorList>
            <person name="Arens J.C."/>
            <person name="Haltli B."/>
            <person name="Kerr R.G."/>
        </authorList>
    </citation>
    <scope>NUCLEOTIDE SEQUENCE [LARGE SCALE GENOMIC DNA]</scope>
    <source>
        <strain evidence="2 3">MF730-N6</strain>
    </source>
</reference>
<dbReference type="EMBL" id="JXZB01000004">
    <property type="protein sequence ID" value="KIQ62187.1"/>
    <property type="molecule type" value="Genomic_DNA"/>
</dbReference>
<feature type="compositionally biased region" description="Basic residues" evidence="1">
    <location>
        <begin position="113"/>
        <end position="128"/>
    </location>
</feature>
<dbReference type="AlphaFoldDB" id="A0A0D0PP15"/>
<accession>A0A0D0PP15</accession>
<protein>
    <submittedName>
        <fullName evidence="2">Uncharacterized protein</fullName>
    </submittedName>
</protein>
<gene>
    <name evidence="2" type="ORF">TR51_23915</name>
</gene>
<feature type="region of interest" description="Disordered" evidence="1">
    <location>
        <begin position="97"/>
        <end position="173"/>
    </location>
</feature>
<evidence type="ECO:0000313" key="2">
    <source>
        <dbReference type="EMBL" id="KIQ62187.1"/>
    </source>
</evidence>
<dbReference type="Proteomes" id="UP000032066">
    <property type="component" value="Unassembled WGS sequence"/>
</dbReference>
<sequence>MTAAARSVCSPRAQSRGVRTTSMSGATPWFSMEKPMPPVNQEAFFGTEIWVPSPSACRPVMPTTPPQVRVPTTGPRSRALMAAMMTSPSELVAWSASATTGPRGASRGQRTGCRPRVKSQARTRRRSFSRTSSETFPPAFPRTSNTSAGWASSERRSRLNWAQPEPPRSGMCR</sequence>
<feature type="region of interest" description="Disordered" evidence="1">
    <location>
        <begin position="1"/>
        <end position="26"/>
    </location>
</feature>
<proteinExistence type="predicted"/>
<name>A0A0D0PP15_KITGR</name>